<proteinExistence type="predicted"/>
<dbReference type="SUPFAM" id="SSF51735">
    <property type="entry name" value="NAD(P)-binding Rossmann-fold domains"/>
    <property type="match status" value="1"/>
</dbReference>
<evidence type="ECO:0000259" key="3">
    <source>
        <dbReference type="SMART" id="SM00823"/>
    </source>
</evidence>
<dbReference type="AlphaFoldDB" id="A0A8H2XF78"/>
<dbReference type="SUPFAM" id="SSF56801">
    <property type="entry name" value="Acetyl-CoA synthetase-like"/>
    <property type="match status" value="1"/>
</dbReference>
<reference evidence="4" key="1">
    <citation type="submission" date="2021-01" db="EMBL/GenBank/DDBJ databases">
        <authorList>
            <person name="Kaushik A."/>
        </authorList>
    </citation>
    <scope>NUCLEOTIDE SEQUENCE</scope>
    <source>
        <strain evidence="4">AG2-2IIIB</strain>
    </source>
</reference>
<dbReference type="InterPro" id="IPR042099">
    <property type="entry name" value="ANL_N_sf"/>
</dbReference>
<dbReference type="InterPro" id="IPR013120">
    <property type="entry name" value="FAR_NAD-bd"/>
</dbReference>
<dbReference type="Gene3D" id="3.40.50.720">
    <property type="entry name" value="NAD(P)-binding Rossmann-like Domain"/>
    <property type="match status" value="1"/>
</dbReference>
<dbReference type="PANTHER" id="PTHR43439">
    <property type="entry name" value="PHENYLACETATE-COENZYME A LIGASE"/>
    <property type="match status" value="1"/>
</dbReference>
<accession>A0A8H2XF78</accession>
<gene>
    <name evidence="4" type="ORF">RDB_LOCUS55961</name>
</gene>
<dbReference type="SUPFAM" id="SSF47336">
    <property type="entry name" value="ACP-like"/>
    <property type="match status" value="1"/>
</dbReference>
<dbReference type="Gene3D" id="3.40.50.12780">
    <property type="entry name" value="N-terminal domain of ligase-like"/>
    <property type="match status" value="1"/>
</dbReference>
<evidence type="ECO:0000313" key="4">
    <source>
        <dbReference type="EMBL" id="CAE6423647.1"/>
    </source>
</evidence>
<dbReference type="InterPro" id="IPR036736">
    <property type="entry name" value="ACP-like_sf"/>
</dbReference>
<evidence type="ECO:0000256" key="2">
    <source>
        <dbReference type="ARBA" id="ARBA00022553"/>
    </source>
</evidence>
<dbReference type="Pfam" id="PF23562">
    <property type="entry name" value="AMP-binding_C_3"/>
    <property type="match status" value="1"/>
</dbReference>
<keyword evidence="2" id="KW-0597">Phosphoprotein</keyword>
<dbReference type="PROSITE" id="PS00455">
    <property type="entry name" value="AMP_BINDING"/>
    <property type="match status" value="1"/>
</dbReference>
<evidence type="ECO:0000313" key="5">
    <source>
        <dbReference type="Proteomes" id="UP000663843"/>
    </source>
</evidence>
<name>A0A8H2XF78_9AGAM</name>
<dbReference type="InterPro" id="IPR020806">
    <property type="entry name" value="PKS_PP-bd"/>
</dbReference>
<dbReference type="SMART" id="SM00823">
    <property type="entry name" value="PKS_PP"/>
    <property type="match status" value="1"/>
</dbReference>
<dbReference type="Pfam" id="PF00501">
    <property type="entry name" value="AMP-binding"/>
    <property type="match status" value="1"/>
</dbReference>
<protein>
    <recommendedName>
        <fullName evidence="3">Polyketide synthase-like phosphopantetheine-binding domain-containing protein</fullName>
    </recommendedName>
</protein>
<comment type="caution">
    <text evidence="4">The sequence shown here is derived from an EMBL/GenBank/DDBJ whole genome shotgun (WGS) entry which is preliminary data.</text>
</comment>
<keyword evidence="1" id="KW-0596">Phosphopantetheine</keyword>
<dbReference type="InterPro" id="IPR036291">
    <property type="entry name" value="NAD(P)-bd_dom_sf"/>
</dbReference>
<dbReference type="InterPro" id="IPR051414">
    <property type="entry name" value="Adenylate-forming_Reductase"/>
</dbReference>
<feature type="domain" description="Polyketide synthase-like phosphopantetheine-binding" evidence="3">
    <location>
        <begin position="576"/>
        <end position="655"/>
    </location>
</feature>
<dbReference type="GO" id="GO:0031177">
    <property type="term" value="F:phosphopantetheine binding"/>
    <property type="evidence" value="ECO:0007669"/>
    <property type="project" value="InterPro"/>
</dbReference>
<dbReference type="InterPro" id="IPR000873">
    <property type="entry name" value="AMP-dep_synth/lig_dom"/>
</dbReference>
<dbReference type="Pfam" id="PF07993">
    <property type="entry name" value="NAD_binding_4"/>
    <property type="match status" value="1"/>
</dbReference>
<dbReference type="InterPro" id="IPR020845">
    <property type="entry name" value="AMP-binding_CS"/>
</dbReference>
<dbReference type="Proteomes" id="UP000663843">
    <property type="component" value="Unassembled WGS sequence"/>
</dbReference>
<evidence type="ECO:0000256" key="1">
    <source>
        <dbReference type="ARBA" id="ARBA00022450"/>
    </source>
</evidence>
<sequence length="1094" mass="119729">MVVLSPEFTFPPTNGSLPPASAIDFHYKQNPRCIFAVLHHATKSLPTKVTYEQLACAVHRMAHILNPGNAIPQGSNIGLLVSTSSLEYVVMILGAMRAGLVPFPMSPRVHPSGIAHLLTTTKTSLVIVGGSESINNTAVQLSAILNESNTGVKFIGLATIGDVLSLTNPPEAGFKPFPPLGPMENSSVSAILHSSGSTGVPKAIRYHLEGVFKNIINQPIGWTLSGPNNRVGTMALPTFHCMGLILQVLAPLYMGYVQVLFAPAQIPVVPNPNSTLEAIADTNCDYLICVPTFLDAWVNDEHAIAVLKHMKGIMFGGGPLIDVVGDKLTNHGVNIYPLYGATEVGVVNIAPALGQTRPWNCIEISAHTKPHFVSQNDEDNTFELVFEPGENHCPFVLNWELDGKAVYRTRDLLTPHPSKSNWWKFIGRVDDRIVLLNGEKTNPGPMETEMAKCSLVHSVIMFGQARNQTGVLIELGDVSGPLPNRRELIEILRPYIKRANQISATHSRLDERAIVFVNPTRPLPRTPKATIPRSAALKLYSLEIEEMYAAIEQDAGADTLSEVQPPEVWTHFDIVSAWISGRIKDILGWDIDTTVDLFQRGMDSLTGTMLLRDLKAALHASHDPKLQAYARTLNQTVIFDNPTVQQLALFLVQHIASPNVPNSRPATVLDNIRSMIQKYDSNWPQHPRISSIRFPHILGERIVITGTAGALGSHLLAQLLANDRIERVWALNRRSGGDIRDKQRLSFEDKMLDLKLLSNEKLIFVDAALEDAKLGLSDNLYDEIRNTATIIIHVELINAWQVNFNLALESFEPNIRGTRNLLDLAFGSTASIGFPRFALASSVSVVGSSGLGGQLSEVSVRPEDAASTIGYGQSKLVAEKLLESARRAGLQTCIIRLGQLTGDIASGSWNTTDWVPAMLASSLSVRCLPAAVGTVSWLPLDVAAGVIIDTCTTRDNELLPVIHASHPRPISWLDIISTFSDVLASRVGCSLPVVEFGEWNKAVIDSAARFQGSDVDRYKRFPSTKIQSAMDGMAHADQLLRSRNGTEETESAGTVRLMTTRAEQMSEWLKSTPKLGREHVEKWVEYWIARGILA</sequence>
<organism evidence="4 5">
    <name type="scientific">Rhizoctonia solani</name>
    <dbReference type="NCBI Taxonomy" id="456999"/>
    <lineage>
        <taxon>Eukaryota</taxon>
        <taxon>Fungi</taxon>
        <taxon>Dikarya</taxon>
        <taxon>Basidiomycota</taxon>
        <taxon>Agaricomycotina</taxon>
        <taxon>Agaricomycetes</taxon>
        <taxon>Cantharellales</taxon>
        <taxon>Ceratobasidiaceae</taxon>
        <taxon>Rhizoctonia</taxon>
    </lineage>
</organism>
<dbReference type="EMBL" id="CAJMWT010001871">
    <property type="protein sequence ID" value="CAE6423647.1"/>
    <property type="molecule type" value="Genomic_DNA"/>
</dbReference>
<dbReference type="Gene3D" id="1.10.1200.10">
    <property type="entry name" value="ACP-like"/>
    <property type="match status" value="1"/>
</dbReference>
<dbReference type="PANTHER" id="PTHR43439:SF2">
    <property type="entry name" value="ENZYME, PUTATIVE (JCVI)-RELATED"/>
    <property type="match status" value="1"/>
</dbReference>